<proteinExistence type="predicted"/>
<keyword evidence="2" id="KW-0732">Signal</keyword>
<dbReference type="AlphaFoldDB" id="A0A432VSM4"/>
<dbReference type="InterPro" id="IPR011990">
    <property type="entry name" value="TPR-like_helical_dom_sf"/>
</dbReference>
<evidence type="ECO:0000313" key="3">
    <source>
        <dbReference type="EMBL" id="RUO19343.1"/>
    </source>
</evidence>
<keyword evidence="4" id="KW-1185">Reference proteome</keyword>
<feature type="repeat" description="TPR" evidence="1">
    <location>
        <begin position="345"/>
        <end position="378"/>
    </location>
</feature>
<feature type="signal peptide" evidence="2">
    <location>
        <begin position="1"/>
        <end position="24"/>
    </location>
</feature>
<dbReference type="Proteomes" id="UP000288395">
    <property type="component" value="Unassembled WGS sequence"/>
</dbReference>
<dbReference type="EMBL" id="PIPJ01000008">
    <property type="protein sequence ID" value="RUO19343.1"/>
    <property type="molecule type" value="Genomic_DNA"/>
</dbReference>
<evidence type="ECO:0000313" key="4">
    <source>
        <dbReference type="Proteomes" id="UP000288395"/>
    </source>
</evidence>
<organism evidence="3 4">
    <name type="scientific">Aliidiomarina iranensis</name>
    <dbReference type="NCBI Taxonomy" id="1434071"/>
    <lineage>
        <taxon>Bacteria</taxon>
        <taxon>Pseudomonadati</taxon>
        <taxon>Pseudomonadota</taxon>
        <taxon>Gammaproteobacteria</taxon>
        <taxon>Alteromonadales</taxon>
        <taxon>Idiomarinaceae</taxon>
        <taxon>Aliidiomarina</taxon>
    </lineage>
</organism>
<comment type="caution">
    <text evidence="3">The sequence shown here is derived from an EMBL/GenBank/DDBJ whole genome shotgun (WGS) entry which is preliminary data.</text>
</comment>
<dbReference type="PROSITE" id="PS50005">
    <property type="entry name" value="TPR"/>
    <property type="match status" value="1"/>
</dbReference>
<feature type="chain" id="PRO_5019032055" evidence="2">
    <location>
        <begin position="25"/>
        <end position="436"/>
    </location>
</feature>
<name>A0A432VSM4_9GAMM</name>
<dbReference type="SMART" id="SM00028">
    <property type="entry name" value="TPR"/>
    <property type="match status" value="4"/>
</dbReference>
<evidence type="ECO:0000256" key="1">
    <source>
        <dbReference type="PROSITE-ProRule" id="PRU00339"/>
    </source>
</evidence>
<gene>
    <name evidence="3" type="ORF">CWE08_10235</name>
</gene>
<protein>
    <submittedName>
        <fullName evidence="3">Uncharacterized protein</fullName>
    </submittedName>
</protein>
<keyword evidence="1" id="KW-0802">TPR repeat</keyword>
<reference evidence="4" key="1">
    <citation type="journal article" date="2018" name="Front. Microbiol.">
        <title>Genome-Based Analysis Reveals the Taxonomy and Diversity of the Family Idiomarinaceae.</title>
        <authorList>
            <person name="Liu Y."/>
            <person name="Lai Q."/>
            <person name="Shao Z."/>
        </authorList>
    </citation>
    <scope>NUCLEOTIDE SEQUENCE [LARGE SCALE GENOMIC DNA]</scope>
    <source>
        <strain evidence="4">GBPy7</strain>
    </source>
</reference>
<dbReference type="OrthoDB" id="5592888at2"/>
<dbReference type="SUPFAM" id="SSF48452">
    <property type="entry name" value="TPR-like"/>
    <property type="match status" value="3"/>
</dbReference>
<dbReference type="RefSeq" id="WP_126767977.1">
    <property type="nucleotide sequence ID" value="NZ_PIPJ01000008.1"/>
</dbReference>
<accession>A0A432VSM4</accession>
<sequence>MKTITTTVCAVFVAMGLSLASANAQQSTDVGFTIPNAEQLQAAKDNRRSQALGDRVARRVMAAYELYEAEDVRAAIVELQEAPSRTDYDRAYVARFMGSMYASLENDDNANRQAIEQLEMSVEPDILSFADHSASLQLLGNLHLIEENYEEAIGYLQSYLQFVGEWNPDVLVRMASAYMELKQYDRVIPLAEKALENMDEPHRNPYVLMIAANYEKGDTLATIAVLERGVVALPAERAWWVQLGMMYNLNEQYEKALATMRISYDAGYLRSSNDHRALVQLYANNGVPYYAAEIMTRHIDSGVIEGTDRNYATAARTYNTAREFLKSAEAYADAVREAEFDDDRMDYSRRQGEALLLAQEYRRAIAPFREAINLMPNGEDAGRLYMSLAEAYFYSNQYQQAYDAAQSAARFSSTRRNAEGWAQYIKDTAERRGVNI</sequence>
<dbReference type="InterPro" id="IPR019734">
    <property type="entry name" value="TPR_rpt"/>
</dbReference>
<dbReference type="Gene3D" id="1.25.40.10">
    <property type="entry name" value="Tetratricopeptide repeat domain"/>
    <property type="match status" value="2"/>
</dbReference>
<evidence type="ECO:0000256" key="2">
    <source>
        <dbReference type="SAM" id="SignalP"/>
    </source>
</evidence>